<evidence type="ECO:0000313" key="7">
    <source>
        <dbReference type="EMBL" id="KAA9153241.1"/>
    </source>
</evidence>
<dbReference type="Gene3D" id="1.10.357.10">
    <property type="entry name" value="Tetracycline Repressor, domain 2"/>
    <property type="match status" value="1"/>
</dbReference>
<keyword evidence="3" id="KW-0804">Transcription</keyword>
<feature type="domain" description="HTH gntR-type" evidence="5">
    <location>
        <begin position="2"/>
        <end position="70"/>
    </location>
</feature>
<dbReference type="Gene3D" id="1.10.10.10">
    <property type="entry name" value="Winged helix-like DNA-binding domain superfamily/Winged helix DNA-binding domain"/>
    <property type="match status" value="1"/>
</dbReference>
<reference evidence="7" key="1">
    <citation type="submission" date="2019-09" db="EMBL/GenBank/DDBJ databases">
        <authorList>
            <person name="Teo W.F.A."/>
            <person name="Duangmal K."/>
        </authorList>
    </citation>
    <scope>NUCLEOTIDE SEQUENCE [LARGE SCALE GENOMIC DNA]</scope>
    <source>
        <strain evidence="7">K81G1</strain>
    </source>
</reference>
<dbReference type="InterPro" id="IPR050109">
    <property type="entry name" value="HTH-type_TetR-like_transc_reg"/>
</dbReference>
<dbReference type="Pfam" id="PF00440">
    <property type="entry name" value="TetR_N"/>
    <property type="match status" value="1"/>
</dbReference>
<accession>A0A5N0UTP0</accession>
<keyword evidence="1" id="KW-0805">Transcription regulation</keyword>
<evidence type="ECO:0000256" key="3">
    <source>
        <dbReference type="ARBA" id="ARBA00023163"/>
    </source>
</evidence>
<evidence type="ECO:0000256" key="1">
    <source>
        <dbReference type="ARBA" id="ARBA00023015"/>
    </source>
</evidence>
<dbReference type="InterPro" id="IPR009057">
    <property type="entry name" value="Homeodomain-like_sf"/>
</dbReference>
<dbReference type="AlphaFoldDB" id="A0A5N0UTP0"/>
<dbReference type="InterPro" id="IPR036390">
    <property type="entry name" value="WH_DNA-bd_sf"/>
</dbReference>
<protein>
    <submittedName>
        <fullName evidence="7">GntR family transcriptional regulator</fullName>
    </submittedName>
</protein>
<evidence type="ECO:0000256" key="2">
    <source>
        <dbReference type="ARBA" id="ARBA00023125"/>
    </source>
</evidence>
<comment type="caution">
    <text evidence="7">The sequence shown here is derived from an EMBL/GenBank/DDBJ whole genome shotgun (WGS) entry which is preliminary data.</text>
</comment>
<dbReference type="EMBL" id="VMNW02000078">
    <property type="protein sequence ID" value="KAA9153241.1"/>
    <property type="molecule type" value="Genomic_DNA"/>
</dbReference>
<dbReference type="Pfam" id="PF02909">
    <property type="entry name" value="TetR_C_1"/>
    <property type="match status" value="1"/>
</dbReference>
<dbReference type="RefSeq" id="WP_144758805.1">
    <property type="nucleotide sequence ID" value="NZ_VMNW02000078.1"/>
</dbReference>
<feature type="domain" description="HTH tetR-type" evidence="6">
    <location>
        <begin position="81"/>
        <end position="141"/>
    </location>
</feature>
<dbReference type="InterPro" id="IPR004111">
    <property type="entry name" value="Repressor_TetR_C"/>
</dbReference>
<dbReference type="PANTHER" id="PTHR30055">
    <property type="entry name" value="HTH-TYPE TRANSCRIPTIONAL REGULATOR RUTR"/>
    <property type="match status" value="1"/>
</dbReference>
<dbReference type="InterPro" id="IPR000524">
    <property type="entry name" value="Tscrpt_reg_HTH_GntR"/>
</dbReference>
<dbReference type="Gene3D" id="1.10.10.60">
    <property type="entry name" value="Homeodomain-like"/>
    <property type="match status" value="1"/>
</dbReference>
<dbReference type="OrthoDB" id="2570341at2"/>
<evidence type="ECO:0000313" key="8">
    <source>
        <dbReference type="Proteomes" id="UP000319769"/>
    </source>
</evidence>
<feature type="DNA-binding region" description="H-T-H motif" evidence="4">
    <location>
        <begin position="104"/>
        <end position="123"/>
    </location>
</feature>
<keyword evidence="2 4" id="KW-0238">DNA-binding</keyword>
<dbReference type="Proteomes" id="UP000319769">
    <property type="component" value="Unassembled WGS sequence"/>
</dbReference>
<dbReference type="SUPFAM" id="SSF46689">
    <property type="entry name" value="Homeodomain-like"/>
    <property type="match status" value="1"/>
</dbReference>
<dbReference type="CDD" id="cd07377">
    <property type="entry name" value="WHTH_GntR"/>
    <property type="match status" value="1"/>
</dbReference>
<dbReference type="PROSITE" id="PS50977">
    <property type="entry name" value="HTH_TETR_2"/>
    <property type="match status" value="1"/>
</dbReference>
<dbReference type="SUPFAM" id="SSF48498">
    <property type="entry name" value="Tetracyclin repressor-like, C-terminal domain"/>
    <property type="match status" value="1"/>
</dbReference>
<dbReference type="InterPro" id="IPR036271">
    <property type="entry name" value="Tet_transcr_reg_TetR-rel_C_sf"/>
</dbReference>
<dbReference type="SMART" id="SM00345">
    <property type="entry name" value="HTH_GNTR"/>
    <property type="match status" value="1"/>
</dbReference>
<dbReference type="Pfam" id="PF00392">
    <property type="entry name" value="GntR"/>
    <property type="match status" value="1"/>
</dbReference>
<organism evidence="7 8">
    <name type="scientific">Amycolatopsis acidicola</name>
    <dbReference type="NCBI Taxonomy" id="2596893"/>
    <lineage>
        <taxon>Bacteria</taxon>
        <taxon>Bacillati</taxon>
        <taxon>Actinomycetota</taxon>
        <taxon>Actinomycetes</taxon>
        <taxon>Pseudonocardiales</taxon>
        <taxon>Pseudonocardiaceae</taxon>
        <taxon>Amycolatopsis</taxon>
    </lineage>
</organism>
<dbReference type="PANTHER" id="PTHR30055:SF151">
    <property type="entry name" value="TRANSCRIPTIONAL REGULATORY PROTEIN"/>
    <property type="match status" value="1"/>
</dbReference>
<dbReference type="PROSITE" id="PS50949">
    <property type="entry name" value="HTH_GNTR"/>
    <property type="match status" value="1"/>
</dbReference>
<evidence type="ECO:0000259" key="6">
    <source>
        <dbReference type="PROSITE" id="PS50977"/>
    </source>
</evidence>
<dbReference type="InterPro" id="IPR001647">
    <property type="entry name" value="HTH_TetR"/>
</dbReference>
<dbReference type="GO" id="GO:0003700">
    <property type="term" value="F:DNA-binding transcription factor activity"/>
    <property type="evidence" value="ECO:0007669"/>
    <property type="project" value="InterPro"/>
</dbReference>
<dbReference type="GO" id="GO:0045892">
    <property type="term" value="P:negative regulation of DNA-templated transcription"/>
    <property type="evidence" value="ECO:0007669"/>
    <property type="project" value="InterPro"/>
</dbReference>
<evidence type="ECO:0000259" key="5">
    <source>
        <dbReference type="PROSITE" id="PS50949"/>
    </source>
</evidence>
<proteinExistence type="predicted"/>
<sequence length="297" mass="33227">MEHPYLRIVAELRRRIAAGELKPGARVPSTRQLTQEWGVAMATATKALTTLRQEGLVRAVQGVGTVVAERGEAPRQASETELNRESIVRAAIEIADAEGLAALSMRRVATELGTATMSLYRHVPGKDDLMLLMTDAVFLEEPLPAEPPPGAREQLETLCRLQWRMFRRHPWLARSLSLTRPQPLPNGLAHTEWSLRALGDLDPKEKLYAYLSLLNFVRGIAVNLEGEAEAERDTGLTPDEWMQTQEPELLPLLDGGDHPHFTELVRHDIAFELDEVFEFGLQRLLDGMADLLVPPKR</sequence>
<keyword evidence="8" id="KW-1185">Reference proteome</keyword>
<gene>
    <name evidence="7" type="ORF">FPZ12_034925</name>
</gene>
<evidence type="ECO:0000256" key="4">
    <source>
        <dbReference type="PROSITE-ProRule" id="PRU00335"/>
    </source>
</evidence>
<name>A0A5N0UTP0_9PSEU</name>
<dbReference type="InterPro" id="IPR036388">
    <property type="entry name" value="WH-like_DNA-bd_sf"/>
</dbReference>
<dbReference type="SUPFAM" id="SSF46785">
    <property type="entry name" value="Winged helix' DNA-binding domain"/>
    <property type="match status" value="1"/>
</dbReference>
<dbReference type="GO" id="GO:0000976">
    <property type="term" value="F:transcription cis-regulatory region binding"/>
    <property type="evidence" value="ECO:0007669"/>
    <property type="project" value="TreeGrafter"/>
</dbReference>